<feature type="compositionally biased region" description="Low complexity" evidence="10">
    <location>
        <begin position="49"/>
        <end position="82"/>
    </location>
</feature>
<dbReference type="EMBL" id="VDMD01000004">
    <property type="protein sequence ID" value="TRM65981.1"/>
    <property type="molecule type" value="Genomic_DNA"/>
</dbReference>
<evidence type="ECO:0000313" key="13">
    <source>
        <dbReference type="Proteomes" id="UP000320762"/>
    </source>
</evidence>
<feature type="domain" description="C2H2-type" evidence="11">
    <location>
        <begin position="116"/>
        <end position="145"/>
    </location>
</feature>
<dbReference type="Pfam" id="PF00096">
    <property type="entry name" value="zf-C2H2"/>
    <property type="match status" value="2"/>
</dbReference>
<name>A0A550CMG0_9AGAR</name>
<dbReference type="GO" id="GO:0000785">
    <property type="term" value="C:chromatin"/>
    <property type="evidence" value="ECO:0007669"/>
    <property type="project" value="TreeGrafter"/>
</dbReference>
<feature type="region of interest" description="Disordered" evidence="10">
    <location>
        <begin position="203"/>
        <end position="231"/>
    </location>
</feature>
<dbReference type="FunFam" id="3.30.160.60:FF:000761">
    <property type="entry name" value="Zinc finger protein 449"/>
    <property type="match status" value="1"/>
</dbReference>
<evidence type="ECO:0000256" key="6">
    <source>
        <dbReference type="ARBA" id="ARBA00023015"/>
    </source>
</evidence>
<evidence type="ECO:0000259" key="11">
    <source>
        <dbReference type="PROSITE" id="PS50157"/>
    </source>
</evidence>
<proteinExistence type="inferred from homology"/>
<dbReference type="PANTHER" id="PTHR14003:SF20">
    <property type="entry name" value="FINGER DOMAIN PROTEIN, PUTATIVE (AFU_ORTHOLOGUE AFUA_4G10380)-RELATED"/>
    <property type="match status" value="1"/>
</dbReference>
<dbReference type="GO" id="GO:0031519">
    <property type="term" value="C:PcG protein complex"/>
    <property type="evidence" value="ECO:0007669"/>
    <property type="project" value="TreeGrafter"/>
</dbReference>
<keyword evidence="7" id="KW-0804">Transcription</keyword>
<comment type="similarity">
    <text evidence="1">Belongs to the krueppel C2H2-type zinc-finger protein family.</text>
</comment>
<evidence type="ECO:0000256" key="2">
    <source>
        <dbReference type="ARBA" id="ARBA00022723"/>
    </source>
</evidence>
<keyword evidence="5" id="KW-0862">Zinc</keyword>
<gene>
    <name evidence="12" type="ORF">BD626DRAFT_486412</name>
</gene>
<dbReference type="GO" id="GO:0008270">
    <property type="term" value="F:zinc ion binding"/>
    <property type="evidence" value="ECO:0007669"/>
    <property type="project" value="UniProtKB-KW"/>
</dbReference>
<evidence type="ECO:0000256" key="1">
    <source>
        <dbReference type="ARBA" id="ARBA00006991"/>
    </source>
</evidence>
<feature type="compositionally biased region" description="Polar residues" evidence="10">
    <location>
        <begin position="204"/>
        <end position="218"/>
    </location>
</feature>
<dbReference type="SUPFAM" id="SSF57667">
    <property type="entry name" value="beta-beta-alpha zinc fingers"/>
    <property type="match status" value="1"/>
</dbReference>
<protein>
    <recommendedName>
        <fullName evidence="11">C2H2-type domain-containing protein</fullName>
    </recommendedName>
</protein>
<dbReference type="Proteomes" id="UP000320762">
    <property type="component" value="Unassembled WGS sequence"/>
</dbReference>
<keyword evidence="3" id="KW-0677">Repeat</keyword>
<dbReference type="GO" id="GO:0005667">
    <property type="term" value="C:transcription regulator complex"/>
    <property type="evidence" value="ECO:0007669"/>
    <property type="project" value="TreeGrafter"/>
</dbReference>
<keyword evidence="13" id="KW-1185">Reference proteome</keyword>
<feature type="domain" description="C2H2-type" evidence="11">
    <location>
        <begin position="88"/>
        <end position="115"/>
    </location>
</feature>
<evidence type="ECO:0000256" key="5">
    <source>
        <dbReference type="ARBA" id="ARBA00022833"/>
    </source>
</evidence>
<dbReference type="SMART" id="SM00355">
    <property type="entry name" value="ZnF_C2H2"/>
    <property type="match status" value="2"/>
</dbReference>
<dbReference type="GO" id="GO:0000978">
    <property type="term" value="F:RNA polymerase II cis-regulatory region sequence-specific DNA binding"/>
    <property type="evidence" value="ECO:0007669"/>
    <property type="project" value="TreeGrafter"/>
</dbReference>
<dbReference type="InterPro" id="IPR036236">
    <property type="entry name" value="Znf_C2H2_sf"/>
</dbReference>
<comment type="caution">
    <text evidence="12">The sequence shown here is derived from an EMBL/GenBank/DDBJ whole genome shotgun (WGS) entry which is preliminary data.</text>
</comment>
<sequence>MTQSPWLPLCHSAARRSVRRADFRTTSRINASAKPHTVMAPIGQPDDYSSVVPTSTSSVPPPAVSFVPSTTSQASSATLSQSPEPNNRVCSECGKHFARPSGLEAHMNSHTGAKPFRCGAVGCGAAFAARSNMLRHRRLHGQEVVEALEAAERQAAAAAPPPPVVFNAPIVNRRAEEGGPINVQWMVPNQAVRSYTRYPPVGEVTTSQAESSANSGCTEISAPRGPGAGGT</sequence>
<evidence type="ECO:0000313" key="12">
    <source>
        <dbReference type="EMBL" id="TRM65981.1"/>
    </source>
</evidence>
<evidence type="ECO:0000256" key="8">
    <source>
        <dbReference type="ARBA" id="ARBA00023242"/>
    </source>
</evidence>
<evidence type="ECO:0000256" key="10">
    <source>
        <dbReference type="SAM" id="MobiDB-lite"/>
    </source>
</evidence>
<dbReference type="OrthoDB" id="6077919at2759"/>
<dbReference type="STRING" id="97359.A0A550CMG0"/>
<evidence type="ECO:0000256" key="9">
    <source>
        <dbReference type="PROSITE-ProRule" id="PRU00042"/>
    </source>
</evidence>
<organism evidence="12 13">
    <name type="scientific">Schizophyllum amplum</name>
    <dbReference type="NCBI Taxonomy" id="97359"/>
    <lineage>
        <taxon>Eukaryota</taxon>
        <taxon>Fungi</taxon>
        <taxon>Dikarya</taxon>
        <taxon>Basidiomycota</taxon>
        <taxon>Agaricomycotina</taxon>
        <taxon>Agaricomycetes</taxon>
        <taxon>Agaricomycetidae</taxon>
        <taxon>Agaricales</taxon>
        <taxon>Schizophyllaceae</taxon>
        <taxon>Schizophyllum</taxon>
    </lineage>
</organism>
<keyword evidence="2" id="KW-0479">Metal-binding</keyword>
<evidence type="ECO:0000256" key="4">
    <source>
        <dbReference type="ARBA" id="ARBA00022771"/>
    </source>
</evidence>
<evidence type="ECO:0000256" key="7">
    <source>
        <dbReference type="ARBA" id="ARBA00023163"/>
    </source>
</evidence>
<keyword evidence="8" id="KW-0539">Nucleus</keyword>
<evidence type="ECO:0000256" key="3">
    <source>
        <dbReference type="ARBA" id="ARBA00022737"/>
    </source>
</evidence>
<keyword evidence="6" id="KW-0805">Transcription regulation</keyword>
<dbReference type="PROSITE" id="PS00028">
    <property type="entry name" value="ZINC_FINGER_C2H2_1"/>
    <property type="match status" value="2"/>
</dbReference>
<dbReference type="Gene3D" id="3.30.160.60">
    <property type="entry name" value="Classic Zinc Finger"/>
    <property type="match status" value="2"/>
</dbReference>
<dbReference type="PROSITE" id="PS50157">
    <property type="entry name" value="ZINC_FINGER_C2H2_2"/>
    <property type="match status" value="2"/>
</dbReference>
<reference evidence="12 13" key="1">
    <citation type="journal article" date="2019" name="New Phytol.">
        <title>Comparative genomics reveals unique wood-decay strategies and fruiting body development in the Schizophyllaceae.</title>
        <authorList>
            <person name="Almasi E."/>
            <person name="Sahu N."/>
            <person name="Krizsan K."/>
            <person name="Balint B."/>
            <person name="Kovacs G.M."/>
            <person name="Kiss B."/>
            <person name="Cseklye J."/>
            <person name="Drula E."/>
            <person name="Henrissat B."/>
            <person name="Nagy I."/>
            <person name="Chovatia M."/>
            <person name="Adam C."/>
            <person name="LaButti K."/>
            <person name="Lipzen A."/>
            <person name="Riley R."/>
            <person name="Grigoriev I.V."/>
            <person name="Nagy L.G."/>
        </authorList>
    </citation>
    <scope>NUCLEOTIDE SEQUENCE [LARGE SCALE GENOMIC DNA]</scope>
    <source>
        <strain evidence="12 13">NL-1724</strain>
    </source>
</reference>
<feature type="region of interest" description="Disordered" evidence="10">
    <location>
        <begin position="38"/>
        <end position="88"/>
    </location>
</feature>
<accession>A0A550CMG0</accession>
<keyword evidence="4 9" id="KW-0863">Zinc-finger</keyword>
<dbReference type="AlphaFoldDB" id="A0A550CMG0"/>
<dbReference type="PANTHER" id="PTHR14003">
    <property type="entry name" value="TRANSCRIPTIONAL REPRESSOR PROTEIN YY"/>
    <property type="match status" value="1"/>
</dbReference>
<dbReference type="GO" id="GO:0000981">
    <property type="term" value="F:DNA-binding transcription factor activity, RNA polymerase II-specific"/>
    <property type="evidence" value="ECO:0007669"/>
    <property type="project" value="TreeGrafter"/>
</dbReference>
<dbReference type="InterPro" id="IPR013087">
    <property type="entry name" value="Znf_C2H2_type"/>
</dbReference>